<evidence type="ECO:0000313" key="3">
    <source>
        <dbReference type="EMBL" id="TDP11390.1"/>
    </source>
</evidence>
<evidence type="ECO:0000256" key="1">
    <source>
        <dbReference type="SAM" id="MobiDB-lite"/>
    </source>
</evidence>
<name>A0A4R6NCG6_9BURK</name>
<organism evidence="3 4">
    <name type="scientific">Roseateles asaccharophilus</name>
    <dbReference type="NCBI Taxonomy" id="582607"/>
    <lineage>
        <taxon>Bacteria</taxon>
        <taxon>Pseudomonadati</taxon>
        <taxon>Pseudomonadota</taxon>
        <taxon>Betaproteobacteria</taxon>
        <taxon>Burkholderiales</taxon>
        <taxon>Sphaerotilaceae</taxon>
        <taxon>Roseateles</taxon>
    </lineage>
</organism>
<proteinExistence type="predicted"/>
<feature type="compositionally biased region" description="Low complexity" evidence="1">
    <location>
        <begin position="54"/>
        <end position="71"/>
    </location>
</feature>
<keyword evidence="2" id="KW-0732">Signal</keyword>
<sequence length="280" mass="28870">MKWSLSQILLGAGLVLSMSAPLHAGPVPSGLSISAWVGLDTGNSKDPVGGASQSGSIFHSNSSPGSSSFSGSPASLSPSSLSANLLQTGDSFGASFSMSGSTGNFTTVQTDGLFADFSLNLVNSSLSETFTVLFRVDTRNAVNVDGRDAFAFSDLSIKDADLNELYYTDYQADSLNPGNNRAENSLDDSFSLILAPGQSLAISGLQRQRGGAFGDGSSSYSASLFSTILLEEVRSSGGNNQIPLPGSLPLALIALLGGAWALQRRAHPASPLAPPVQERS</sequence>
<evidence type="ECO:0008006" key="5">
    <source>
        <dbReference type="Google" id="ProtNLM"/>
    </source>
</evidence>
<protein>
    <recommendedName>
        <fullName evidence="5">Secreted protein</fullName>
    </recommendedName>
</protein>
<keyword evidence="4" id="KW-1185">Reference proteome</keyword>
<dbReference type="AlphaFoldDB" id="A0A4R6NCG6"/>
<comment type="caution">
    <text evidence="3">The sequence shown here is derived from an EMBL/GenBank/DDBJ whole genome shotgun (WGS) entry which is preliminary data.</text>
</comment>
<evidence type="ECO:0000313" key="4">
    <source>
        <dbReference type="Proteomes" id="UP000295357"/>
    </source>
</evidence>
<reference evidence="3 4" key="1">
    <citation type="submission" date="2019-03" db="EMBL/GenBank/DDBJ databases">
        <title>Genomic Encyclopedia of Type Strains, Phase IV (KMG-IV): sequencing the most valuable type-strain genomes for metagenomic binning, comparative biology and taxonomic classification.</title>
        <authorList>
            <person name="Goeker M."/>
        </authorList>
    </citation>
    <scope>NUCLEOTIDE SEQUENCE [LARGE SCALE GENOMIC DNA]</scope>
    <source>
        <strain evidence="3 4">DSM 25082</strain>
    </source>
</reference>
<evidence type="ECO:0000256" key="2">
    <source>
        <dbReference type="SAM" id="SignalP"/>
    </source>
</evidence>
<feature type="chain" id="PRO_5020718353" description="Secreted protein" evidence="2">
    <location>
        <begin position="25"/>
        <end position="280"/>
    </location>
</feature>
<dbReference type="EMBL" id="SNXE01000003">
    <property type="protein sequence ID" value="TDP11390.1"/>
    <property type="molecule type" value="Genomic_DNA"/>
</dbReference>
<feature type="signal peptide" evidence="2">
    <location>
        <begin position="1"/>
        <end position="24"/>
    </location>
</feature>
<dbReference type="Proteomes" id="UP000295357">
    <property type="component" value="Unassembled WGS sequence"/>
</dbReference>
<feature type="region of interest" description="Disordered" evidence="1">
    <location>
        <begin position="46"/>
        <end position="71"/>
    </location>
</feature>
<gene>
    <name evidence="3" type="ORF">DFR39_103317</name>
</gene>
<accession>A0A4R6NCG6</accession>